<evidence type="ECO:0000313" key="2">
    <source>
        <dbReference type="EMBL" id="OCF32409.1"/>
    </source>
</evidence>
<dbReference type="Proteomes" id="UP000092666">
    <property type="component" value="Unassembled WGS sequence"/>
</dbReference>
<dbReference type="PANTHER" id="PTHR35192">
    <property type="entry name" value="PROTEIN, PUTATIVE-RELATED"/>
    <property type="match status" value="1"/>
</dbReference>
<name>A0A1B9GMU3_9TREE</name>
<sequence>MSTAKTEAAAMQSNYHLDSQAECFEFCKNDGSAFFFPSPASGGFGCARGVASIPNDDSPLQPVSCDTYTWFGLTHSAGAIANGLAKRNLRERLSQLRLDSQKRCLRHLKACKVDASDSYECIDTTSELESCGGCINAEYGVSASGNATIGINCAELDGVALGAATCYNSACEAYACKAGYELVSGDCVLIA</sequence>
<evidence type="ECO:0000259" key="1">
    <source>
        <dbReference type="Pfam" id="PF21671"/>
    </source>
</evidence>
<dbReference type="OrthoDB" id="2563569at2759"/>
<reference evidence="3" key="2">
    <citation type="submission" date="2013-12" db="EMBL/GenBank/DDBJ databases">
        <title>Evolution of pathogenesis and genome organization in the Tremellales.</title>
        <authorList>
            <person name="Cuomo C."/>
            <person name="Litvintseva A."/>
            <person name="Heitman J."/>
            <person name="Chen Y."/>
            <person name="Sun S."/>
            <person name="Springer D."/>
            <person name="Dromer F."/>
            <person name="Young S."/>
            <person name="Zeng Q."/>
            <person name="Chapman S."/>
            <person name="Gujja S."/>
            <person name="Saif S."/>
            <person name="Birren B."/>
        </authorList>
    </citation>
    <scope>NUCLEOTIDE SEQUENCE [LARGE SCALE GENOMIC DNA]</scope>
    <source>
        <strain evidence="3">BCC8398</strain>
    </source>
</reference>
<gene>
    <name evidence="2" type="ORF">I316_05834</name>
</gene>
<reference evidence="2 3" key="1">
    <citation type="submission" date="2013-07" db="EMBL/GenBank/DDBJ databases">
        <title>The Genome Sequence of Cryptococcus heveanensis BCC8398.</title>
        <authorList>
            <consortium name="The Broad Institute Genome Sequencing Platform"/>
            <person name="Cuomo C."/>
            <person name="Litvintseva A."/>
            <person name="Chen Y."/>
            <person name="Heitman J."/>
            <person name="Sun S."/>
            <person name="Springer D."/>
            <person name="Dromer F."/>
            <person name="Young S.K."/>
            <person name="Zeng Q."/>
            <person name="Gargeya S."/>
            <person name="Fitzgerald M."/>
            <person name="Abouelleil A."/>
            <person name="Alvarado L."/>
            <person name="Berlin A.M."/>
            <person name="Chapman S.B."/>
            <person name="Dewar J."/>
            <person name="Goldberg J."/>
            <person name="Griggs A."/>
            <person name="Gujja S."/>
            <person name="Hansen M."/>
            <person name="Howarth C."/>
            <person name="Imamovic A."/>
            <person name="Larimer J."/>
            <person name="McCowan C."/>
            <person name="Murphy C."/>
            <person name="Pearson M."/>
            <person name="Priest M."/>
            <person name="Roberts A."/>
            <person name="Saif S."/>
            <person name="Shea T."/>
            <person name="Sykes S."/>
            <person name="Wortman J."/>
            <person name="Nusbaum C."/>
            <person name="Birren B."/>
        </authorList>
    </citation>
    <scope>NUCLEOTIDE SEQUENCE [LARGE SCALE GENOMIC DNA]</scope>
    <source>
        <strain evidence="2 3">BCC8398</strain>
    </source>
</reference>
<dbReference type="Pfam" id="PF21671">
    <property type="entry name" value="CPL1-like"/>
    <property type="match status" value="1"/>
</dbReference>
<dbReference type="InterPro" id="IPR038955">
    <property type="entry name" value="PriA/CPL1_fungi"/>
</dbReference>
<accession>A0A1B9GMU3</accession>
<organism evidence="2 3">
    <name type="scientific">Kwoniella heveanensis BCC8398</name>
    <dbReference type="NCBI Taxonomy" id="1296120"/>
    <lineage>
        <taxon>Eukaryota</taxon>
        <taxon>Fungi</taxon>
        <taxon>Dikarya</taxon>
        <taxon>Basidiomycota</taxon>
        <taxon>Agaricomycotina</taxon>
        <taxon>Tremellomycetes</taxon>
        <taxon>Tremellales</taxon>
        <taxon>Cryptococcaceae</taxon>
        <taxon>Kwoniella</taxon>
    </lineage>
</organism>
<dbReference type="InterPro" id="IPR048661">
    <property type="entry name" value="CPL1-like"/>
</dbReference>
<dbReference type="PANTHER" id="PTHR35192:SF2">
    <property type="entry name" value="APPLE DOMAIN-CONTAINING PROTEIN"/>
    <property type="match status" value="1"/>
</dbReference>
<dbReference type="AlphaFoldDB" id="A0A1B9GMU3"/>
<dbReference type="STRING" id="1296120.A0A1B9GMU3"/>
<protein>
    <recommendedName>
        <fullName evidence="1">Protein CPL1-like domain-containing protein</fullName>
    </recommendedName>
</protein>
<evidence type="ECO:0000313" key="3">
    <source>
        <dbReference type="Proteomes" id="UP000092666"/>
    </source>
</evidence>
<feature type="domain" description="Protein CPL1-like" evidence="1">
    <location>
        <begin position="119"/>
        <end position="183"/>
    </location>
</feature>
<keyword evidence="3" id="KW-1185">Reference proteome</keyword>
<proteinExistence type="predicted"/>
<dbReference type="EMBL" id="KI669508">
    <property type="protein sequence ID" value="OCF32409.1"/>
    <property type="molecule type" value="Genomic_DNA"/>
</dbReference>